<feature type="transmembrane region" description="Helical" evidence="9">
    <location>
        <begin position="129"/>
        <end position="149"/>
    </location>
</feature>
<feature type="transmembrane region" description="Helical" evidence="9">
    <location>
        <begin position="68"/>
        <end position="90"/>
    </location>
</feature>
<evidence type="ECO:0000256" key="2">
    <source>
        <dbReference type="ARBA" id="ARBA00022448"/>
    </source>
</evidence>
<feature type="transmembrane region" description="Helical" evidence="9">
    <location>
        <begin position="96"/>
        <end position="117"/>
    </location>
</feature>
<gene>
    <name evidence="11" type="ORF">HGMM_F50B12C22</name>
</gene>
<dbReference type="GO" id="GO:0008940">
    <property type="term" value="F:nitrate reductase activity"/>
    <property type="evidence" value="ECO:0007669"/>
    <property type="project" value="TreeGrafter"/>
</dbReference>
<evidence type="ECO:0000256" key="4">
    <source>
        <dbReference type="ARBA" id="ARBA00022692"/>
    </source>
</evidence>
<evidence type="ECO:0000256" key="1">
    <source>
        <dbReference type="ARBA" id="ARBA00004651"/>
    </source>
</evidence>
<dbReference type="AlphaFoldDB" id="H5SMI9"/>
<dbReference type="PANTHER" id="PTHR30598:SF3">
    <property type="entry name" value="RESPIRATORY NITRATE REDUCTASE 1 GAMMA CHAIN"/>
    <property type="match status" value="1"/>
</dbReference>
<evidence type="ECO:0000256" key="9">
    <source>
        <dbReference type="SAM" id="Phobius"/>
    </source>
</evidence>
<feature type="transmembrane region" description="Helical" evidence="9">
    <location>
        <begin position="185"/>
        <end position="203"/>
    </location>
</feature>
<dbReference type="GO" id="GO:0009055">
    <property type="term" value="F:electron transfer activity"/>
    <property type="evidence" value="ECO:0007669"/>
    <property type="project" value="TreeGrafter"/>
</dbReference>
<proteinExistence type="predicted"/>
<dbReference type="GO" id="GO:0020037">
    <property type="term" value="F:heme binding"/>
    <property type="evidence" value="ECO:0007669"/>
    <property type="project" value="TreeGrafter"/>
</dbReference>
<evidence type="ECO:0000256" key="8">
    <source>
        <dbReference type="ARBA" id="ARBA00023136"/>
    </source>
</evidence>
<name>H5SMI9_9BACT</name>
<accession>H5SMI9</accession>
<keyword evidence="3" id="KW-1003">Cell membrane</keyword>
<dbReference type="InterPro" id="IPR051936">
    <property type="entry name" value="Heme-iron_electron_transfer"/>
</dbReference>
<protein>
    <submittedName>
        <fullName evidence="11">Nitrate reductase 1, gamma subunit</fullName>
    </submittedName>
</protein>
<reference evidence="11" key="1">
    <citation type="journal article" date="2005" name="Environ. Microbiol.">
        <title>Genetic and functional properties of uncultivated thermophilic crenarchaeotes from a subsurface gold mine as revealed by analysis of genome fragments.</title>
        <authorList>
            <person name="Nunoura T."/>
            <person name="Hirayama H."/>
            <person name="Takami H."/>
            <person name="Oida H."/>
            <person name="Nishi S."/>
            <person name="Shimamura S."/>
            <person name="Suzuki Y."/>
            <person name="Inagaki F."/>
            <person name="Takai K."/>
            <person name="Nealson K.H."/>
            <person name="Horikoshi K."/>
        </authorList>
    </citation>
    <scope>NUCLEOTIDE SEQUENCE</scope>
</reference>
<feature type="domain" description="NarG-like" evidence="10">
    <location>
        <begin position="3"/>
        <end position="225"/>
    </location>
</feature>
<dbReference type="InterPro" id="IPR023234">
    <property type="entry name" value="NarG-like_domain"/>
</dbReference>
<dbReference type="EMBL" id="AP011774">
    <property type="protein sequence ID" value="BAL57375.1"/>
    <property type="molecule type" value="Genomic_DNA"/>
</dbReference>
<keyword evidence="6 9" id="KW-1133">Transmembrane helix</keyword>
<keyword evidence="7" id="KW-0560">Oxidoreductase</keyword>
<dbReference type="InterPro" id="IPR036197">
    <property type="entry name" value="NarG-like_sf"/>
</dbReference>
<evidence type="ECO:0000259" key="10">
    <source>
        <dbReference type="Pfam" id="PF02665"/>
    </source>
</evidence>
<evidence type="ECO:0000256" key="5">
    <source>
        <dbReference type="ARBA" id="ARBA00022982"/>
    </source>
</evidence>
<comment type="subcellular location">
    <subcellularLocation>
        <location evidence="1">Cell membrane</location>
        <topology evidence="1">Multi-pass membrane protein</topology>
    </subcellularLocation>
</comment>
<dbReference type="Gene3D" id="1.20.950.20">
    <property type="entry name" value="Transmembrane di-heme cytochromes, Chain C"/>
    <property type="match status" value="1"/>
</dbReference>
<evidence type="ECO:0000256" key="3">
    <source>
        <dbReference type="ARBA" id="ARBA00022475"/>
    </source>
</evidence>
<keyword evidence="2" id="KW-0813">Transport</keyword>
<evidence type="ECO:0000256" key="6">
    <source>
        <dbReference type="ARBA" id="ARBA00022989"/>
    </source>
</evidence>
<dbReference type="PANTHER" id="PTHR30598">
    <property type="entry name" value="NITRATE REDUCTASE PRIVATE CHAPERONE, REDOX ENZYME MATURATION PROTEIN REMP FAMILY"/>
    <property type="match status" value="1"/>
</dbReference>
<keyword evidence="5" id="KW-0249">Electron transport</keyword>
<keyword evidence="4 9" id="KW-0812">Transmembrane</keyword>
<reference evidence="11" key="2">
    <citation type="journal article" date="2012" name="PLoS ONE">
        <title>A Deeply Branching Thermophilic Bacterium with an Ancient Acetyl-CoA Pathway Dominates a Subsurface Ecosystem.</title>
        <authorList>
            <person name="Takami H."/>
            <person name="Noguchi H."/>
            <person name="Takaki Y."/>
            <person name="Uchiyama I."/>
            <person name="Toyoda A."/>
            <person name="Nishi S."/>
            <person name="Chee G.-J."/>
            <person name="Arai W."/>
            <person name="Nunoura T."/>
            <person name="Itoh T."/>
            <person name="Hattori M."/>
            <person name="Takai K."/>
        </authorList>
    </citation>
    <scope>NUCLEOTIDE SEQUENCE</scope>
</reference>
<evidence type="ECO:0000256" key="7">
    <source>
        <dbReference type="ARBA" id="ARBA00023002"/>
    </source>
</evidence>
<feature type="transmembrane region" description="Helical" evidence="9">
    <location>
        <begin position="6"/>
        <end position="27"/>
    </location>
</feature>
<organism evidence="11">
    <name type="scientific">uncultured Acetothermia bacterium</name>
    <dbReference type="NCBI Taxonomy" id="236499"/>
    <lineage>
        <taxon>Bacteria</taxon>
        <taxon>Candidatus Bipolaricaulota</taxon>
        <taxon>environmental samples</taxon>
    </lineage>
</organism>
<dbReference type="Pfam" id="PF02665">
    <property type="entry name" value="Nitrate_red_gam"/>
    <property type="match status" value="1"/>
</dbReference>
<dbReference type="GO" id="GO:0019645">
    <property type="term" value="P:anaerobic electron transport chain"/>
    <property type="evidence" value="ECO:0007669"/>
    <property type="project" value="TreeGrafter"/>
</dbReference>
<evidence type="ECO:0000313" key="11">
    <source>
        <dbReference type="EMBL" id="BAL57375.1"/>
    </source>
</evidence>
<dbReference type="GO" id="GO:0005886">
    <property type="term" value="C:plasma membrane"/>
    <property type="evidence" value="ECO:0007669"/>
    <property type="project" value="UniProtKB-SubCell"/>
</dbReference>
<sequence>MLDNFFFIALPYISLVLFIGGSLYRAFTGIKTAFRGKWDWSARGDFLWTTRSTGFFGRASIGPAALSLHWGLLLVIGAHVVGFIGGAAGWHGWVDFFRWAGMVGGALVFYGASWAFVRRLSLPQLRAMSTVEDYIVLLFLIAISGLGLYHGVIQLAWGVSYAVGPWFASLFTLQPDASLLAKAPLTVKLHMIVSLVFFAYVPFTKLVHLFSYPFAYITRPYISVRGSRALKR</sequence>
<keyword evidence="8 9" id="KW-0472">Membrane</keyword>
<dbReference type="SUPFAM" id="SSF103501">
    <property type="entry name" value="Respiratory nitrate reductase 1 gamma chain"/>
    <property type="match status" value="1"/>
</dbReference>